<dbReference type="EMBL" id="KZ989930">
    <property type="protein sequence ID" value="RKP25003.1"/>
    <property type="molecule type" value="Genomic_DNA"/>
</dbReference>
<evidence type="ECO:0000256" key="4">
    <source>
        <dbReference type="ARBA" id="ARBA00022898"/>
    </source>
</evidence>
<proteinExistence type="inferred from homology"/>
<dbReference type="Proteomes" id="UP000278143">
    <property type="component" value="Unassembled WGS sequence"/>
</dbReference>
<protein>
    <submittedName>
        <fullName evidence="9">Pyridoxal phosphate-dependent transferase</fullName>
    </submittedName>
</protein>
<accession>A0A4P9YXY7</accession>
<evidence type="ECO:0000313" key="9">
    <source>
        <dbReference type="EMBL" id="RKP25003.1"/>
    </source>
</evidence>
<dbReference type="GO" id="GO:0005737">
    <property type="term" value="C:cytoplasm"/>
    <property type="evidence" value="ECO:0007669"/>
    <property type="project" value="TreeGrafter"/>
</dbReference>
<feature type="region of interest" description="Disordered" evidence="8">
    <location>
        <begin position="1"/>
        <end position="27"/>
    </location>
</feature>
<organism evidence="9 10">
    <name type="scientific">Syncephalis pseudoplumigaleata</name>
    <dbReference type="NCBI Taxonomy" id="1712513"/>
    <lineage>
        <taxon>Eukaryota</taxon>
        <taxon>Fungi</taxon>
        <taxon>Fungi incertae sedis</taxon>
        <taxon>Zoopagomycota</taxon>
        <taxon>Zoopagomycotina</taxon>
        <taxon>Zoopagomycetes</taxon>
        <taxon>Zoopagales</taxon>
        <taxon>Piptocephalidaceae</taxon>
        <taxon>Syncephalis</taxon>
    </lineage>
</organism>
<gene>
    <name evidence="9" type="ORF">SYNPS1DRAFT_33078</name>
</gene>
<dbReference type="Gene3D" id="3.40.640.10">
    <property type="entry name" value="Type I PLP-dependent aspartate aminotransferase-like (Major domain)"/>
    <property type="match status" value="1"/>
</dbReference>
<feature type="compositionally biased region" description="Pro residues" evidence="8">
    <location>
        <begin position="1"/>
        <end position="15"/>
    </location>
</feature>
<dbReference type="Gene3D" id="3.90.1150.170">
    <property type="match status" value="1"/>
</dbReference>
<dbReference type="InterPro" id="IPR015421">
    <property type="entry name" value="PyrdxlP-dep_Trfase_major"/>
</dbReference>
<evidence type="ECO:0000256" key="1">
    <source>
        <dbReference type="ARBA" id="ARBA00001933"/>
    </source>
</evidence>
<evidence type="ECO:0000313" key="10">
    <source>
        <dbReference type="Proteomes" id="UP000278143"/>
    </source>
</evidence>
<dbReference type="InterPro" id="IPR015424">
    <property type="entry name" value="PyrdxlP-dep_Trfase"/>
</dbReference>
<comment type="similarity">
    <text evidence="2 7">Belongs to the group II decarboxylase family.</text>
</comment>
<feature type="modified residue" description="N6-(pyridoxal phosphate)lysine" evidence="6">
    <location>
        <position position="328"/>
    </location>
</feature>
<dbReference type="GO" id="GO:0030170">
    <property type="term" value="F:pyridoxal phosphate binding"/>
    <property type="evidence" value="ECO:0007669"/>
    <property type="project" value="InterPro"/>
</dbReference>
<dbReference type="OrthoDB" id="392571at2759"/>
<dbReference type="AlphaFoldDB" id="A0A4P9YXY7"/>
<evidence type="ECO:0000256" key="5">
    <source>
        <dbReference type="ARBA" id="ARBA00023239"/>
    </source>
</evidence>
<evidence type="ECO:0000256" key="3">
    <source>
        <dbReference type="ARBA" id="ARBA00022793"/>
    </source>
</evidence>
<dbReference type="InterPro" id="IPR002129">
    <property type="entry name" value="PyrdxlP-dep_de-COase"/>
</dbReference>
<evidence type="ECO:0000256" key="8">
    <source>
        <dbReference type="SAM" id="MobiDB-lite"/>
    </source>
</evidence>
<evidence type="ECO:0000256" key="7">
    <source>
        <dbReference type="RuleBase" id="RU000382"/>
    </source>
</evidence>
<reference evidence="10" key="1">
    <citation type="journal article" date="2018" name="Nat. Microbiol.">
        <title>Leveraging single-cell genomics to expand the fungal tree of life.</title>
        <authorList>
            <person name="Ahrendt S.R."/>
            <person name="Quandt C.A."/>
            <person name="Ciobanu D."/>
            <person name="Clum A."/>
            <person name="Salamov A."/>
            <person name="Andreopoulos B."/>
            <person name="Cheng J.F."/>
            <person name="Woyke T."/>
            <person name="Pelin A."/>
            <person name="Henrissat B."/>
            <person name="Reynolds N.K."/>
            <person name="Benny G.L."/>
            <person name="Smith M.E."/>
            <person name="James T.Y."/>
            <person name="Grigoriev I.V."/>
        </authorList>
    </citation>
    <scope>NUCLEOTIDE SEQUENCE [LARGE SCALE GENOMIC DNA]</scope>
    <source>
        <strain evidence="10">Benny S71-1</strain>
    </source>
</reference>
<dbReference type="GO" id="GO:0019752">
    <property type="term" value="P:carboxylic acid metabolic process"/>
    <property type="evidence" value="ECO:0007669"/>
    <property type="project" value="InterPro"/>
</dbReference>
<dbReference type="PANTHER" id="PTHR45677">
    <property type="entry name" value="GLUTAMATE DECARBOXYLASE-RELATED"/>
    <property type="match status" value="1"/>
</dbReference>
<dbReference type="PANTHER" id="PTHR45677:SF8">
    <property type="entry name" value="CYSTEINE SULFINIC ACID DECARBOXYLASE"/>
    <property type="match status" value="1"/>
</dbReference>
<keyword evidence="5 7" id="KW-0456">Lyase</keyword>
<dbReference type="GO" id="GO:0016740">
    <property type="term" value="F:transferase activity"/>
    <property type="evidence" value="ECO:0007669"/>
    <property type="project" value="UniProtKB-KW"/>
</dbReference>
<sequence length="495" mass="54009">MDQYQPTPPRSPPPALVDGHASNGEKEELCQEAAELDAILRRIHTMAVAFVQEGKQSKSPVVRALSPSELAEQIDFMLPEGGLGLEGIWPLVDSTLKYSVNSWNPRFMDKLYASTNPIGVLSELLLAILNVNVHVYHVSPVVTMMEIQVCKQIGQLIGFGSHAGGLVCPGGSASNLLSVITARNVKFPHIKQASSQEGYRRGEVLTMFTSAHGHYSVDKAGMAIGIGTNQVVKVPCDEYGRIIPSELERCIQESLHRGETPFYVNATAGTTVMAAFDPFEAIGAIARRYNLWYHVDGSYGGSIIFSEHAASMASGLAMADSFTINPHKMLGVPLQCSLLIVHNQQVLCEANAVKAGYLFHGNIYDLGDGGIGCGRRGDALKMFLAWKYYGAKGFGRRIDRSFELARYFANALGHRSDFCLVGPNGTINVCFCRVTRTIHARVNHSGEFQIDHAPLPGKPLFFRIPMHPAIHERDIDALIDTISRIGTTIDEGSLD</sequence>
<evidence type="ECO:0000256" key="2">
    <source>
        <dbReference type="ARBA" id="ARBA00009533"/>
    </source>
</evidence>
<comment type="cofactor">
    <cofactor evidence="1 6 7">
        <name>pyridoxal 5'-phosphate</name>
        <dbReference type="ChEBI" id="CHEBI:597326"/>
    </cofactor>
</comment>
<dbReference type="GO" id="GO:0016831">
    <property type="term" value="F:carboxy-lyase activity"/>
    <property type="evidence" value="ECO:0007669"/>
    <property type="project" value="UniProtKB-KW"/>
</dbReference>
<keyword evidence="9" id="KW-0808">Transferase</keyword>
<keyword evidence="3" id="KW-0210">Decarboxylase</keyword>
<dbReference type="Pfam" id="PF00282">
    <property type="entry name" value="Pyridoxal_deC"/>
    <property type="match status" value="1"/>
</dbReference>
<keyword evidence="4 6" id="KW-0663">Pyridoxal phosphate</keyword>
<evidence type="ECO:0000256" key="6">
    <source>
        <dbReference type="PIRSR" id="PIRSR602129-50"/>
    </source>
</evidence>
<keyword evidence="10" id="KW-1185">Reference proteome</keyword>
<name>A0A4P9YXY7_9FUNG</name>
<dbReference type="SUPFAM" id="SSF53383">
    <property type="entry name" value="PLP-dependent transferases"/>
    <property type="match status" value="1"/>
</dbReference>